<keyword evidence="2" id="KW-1133">Transmembrane helix</keyword>
<sequence>MFTKQGSIMPSQTPTEGKNKLLSHTGLPHLIVASLILLIVWVTESIISSIGDEAEIITIKSELNDDFELDIQQTDLETHLVETVDDLLEKIANRSHSIEQIMKLEVIQQLGIVEKQQVLAHLARSLIEQKDYDNSVTVLNSFSIQDRTALDLQFGYAFSLSANGNVKGAQLAYLKVLESKPNHQAAALNLGLLQKKNGQCKEAIKSLTHVIQISSGQKLAKAYAARAGCYSEVKDHVNAVSDYRKSIEYRPTHELTWRLFVRSLGYTEEPYDNKLASFEKAIALNKKHYRFHLQKAQFHLDHHDTTRAIETLKEAKSLSRDNLEARRLLAWAYLEANKRHSARKQLRYLESRELAKNKKQLINYLSKYNNKEYSELQAILKRIKIKSPELNYLAALVNIKTRYYKRALKHLGNLSDYPDFTGRALIQKAKIYRLRKNYEAALTLYQQVTFRNESASAVWYEISRIWAKQENYEKALEILQVALEIKPSERKFLLAKGNYLKQRNSVKDSISVLEQLVIEHPRYVRGYRLLGDVYMSVGDLDSAITIFEKLLEIKPTDEFTLYQLATLYLDKNEHQIAQDLLQRLLVERTDNIDARFLLASSYCELGHANACEKELDRVLKLDSTHSGAVNLKQKRLSITLLNQNSNDGK</sequence>
<dbReference type="Pfam" id="PF13181">
    <property type="entry name" value="TPR_8"/>
    <property type="match status" value="1"/>
</dbReference>
<evidence type="ECO:0000313" key="3">
    <source>
        <dbReference type="EMBL" id="MCG7947249.1"/>
    </source>
</evidence>
<dbReference type="SMART" id="SM00028">
    <property type="entry name" value="TPR"/>
    <property type="match status" value="9"/>
</dbReference>
<gene>
    <name evidence="3" type="ORF">JAZ07_12970</name>
</gene>
<comment type="caution">
    <text evidence="3">The sequence shown here is derived from an EMBL/GenBank/DDBJ whole genome shotgun (WGS) entry which is preliminary data.</text>
</comment>
<dbReference type="Pfam" id="PF13432">
    <property type="entry name" value="TPR_16"/>
    <property type="match status" value="1"/>
</dbReference>
<feature type="transmembrane region" description="Helical" evidence="2">
    <location>
        <begin position="21"/>
        <end position="42"/>
    </location>
</feature>
<protein>
    <submittedName>
        <fullName evidence="3">Tetratricopeptide repeat protein</fullName>
    </submittedName>
</protein>
<proteinExistence type="predicted"/>
<dbReference type="InterPro" id="IPR019734">
    <property type="entry name" value="TPR_rpt"/>
</dbReference>
<dbReference type="InterPro" id="IPR011990">
    <property type="entry name" value="TPR-like_helical_dom_sf"/>
</dbReference>
<dbReference type="Gene3D" id="1.25.40.10">
    <property type="entry name" value="Tetratricopeptide repeat domain"/>
    <property type="match status" value="3"/>
</dbReference>
<accession>A0A9E4KDJ9</accession>
<dbReference type="SUPFAM" id="SSF48452">
    <property type="entry name" value="TPR-like"/>
    <property type="match status" value="1"/>
</dbReference>
<dbReference type="PROSITE" id="PS50005">
    <property type="entry name" value="TPR"/>
    <property type="match status" value="3"/>
</dbReference>
<dbReference type="PANTHER" id="PTHR44749">
    <property type="entry name" value="SUPPRESSOR OF RPS4-RLD 1"/>
    <property type="match status" value="1"/>
</dbReference>
<evidence type="ECO:0000313" key="4">
    <source>
        <dbReference type="Proteomes" id="UP000886667"/>
    </source>
</evidence>
<dbReference type="EMBL" id="JAEPCM010000455">
    <property type="protein sequence ID" value="MCG7947249.1"/>
    <property type="molecule type" value="Genomic_DNA"/>
</dbReference>
<name>A0A9E4KDJ9_9GAMM</name>
<reference evidence="3" key="1">
    <citation type="journal article" date="2021" name="Proc. Natl. Acad. Sci. U.S.A.">
        <title>Global biogeography of chemosynthetic symbionts reveals both localized and globally distributed symbiont groups. .</title>
        <authorList>
            <person name="Osvatic J.T."/>
            <person name="Wilkins L.G.E."/>
            <person name="Leibrecht L."/>
            <person name="Leray M."/>
            <person name="Zauner S."/>
            <person name="Polzin J."/>
            <person name="Camacho Y."/>
            <person name="Gros O."/>
            <person name="van Gils J.A."/>
            <person name="Eisen J.A."/>
            <person name="Petersen J.M."/>
            <person name="Yuen B."/>
        </authorList>
    </citation>
    <scope>NUCLEOTIDE SEQUENCE</scope>
    <source>
        <strain evidence="3">MAGclacostrist064TRANS</strain>
    </source>
</reference>
<organism evidence="3 4">
    <name type="scientific">Candidatus Thiodiazotropha taylori</name>
    <dbReference type="NCBI Taxonomy" id="2792791"/>
    <lineage>
        <taxon>Bacteria</taxon>
        <taxon>Pseudomonadati</taxon>
        <taxon>Pseudomonadota</taxon>
        <taxon>Gammaproteobacteria</taxon>
        <taxon>Chromatiales</taxon>
        <taxon>Sedimenticolaceae</taxon>
        <taxon>Candidatus Thiodiazotropha</taxon>
    </lineage>
</organism>
<evidence type="ECO:0000256" key="1">
    <source>
        <dbReference type="PROSITE-ProRule" id="PRU00339"/>
    </source>
</evidence>
<feature type="repeat" description="TPR" evidence="1">
    <location>
        <begin position="220"/>
        <end position="253"/>
    </location>
</feature>
<dbReference type="InterPro" id="IPR044650">
    <property type="entry name" value="SRFR1-like"/>
</dbReference>
<keyword evidence="2" id="KW-0812">Transmembrane</keyword>
<dbReference type="PANTHER" id="PTHR44749:SF1">
    <property type="entry name" value="TETRATRICOPEPTIDE-LIKE HELICAL DOMAIN-CONTAINING PROTEIN"/>
    <property type="match status" value="1"/>
</dbReference>
<dbReference type="PROSITE" id="PS50293">
    <property type="entry name" value="TPR_REGION"/>
    <property type="match status" value="1"/>
</dbReference>
<keyword evidence="1" id="KW-0802">TPR repeat</keyword>
<dbReference type="GO" id="GO:0045892">
    <property type="term" value="P:negative regulation of DNA-templated transcription"/>
    <property type="evidence" value="ECO:0007669"/>
    <property type="project" value="InterPro"/>
</dbReference>
<dbReference type="Proteomes" id="UP000886667">
    <property type="component" value="Unassembled WGS sequence"/>
</dbReference>
<dbReference type="AlphaFoldDB" id="A0A9E4KDJ9"/>
<keyword evidence="2" id="KW-0472">Membrane</keyword>
<feature type="repeat" description="TPR" evidence="1">
    <location>
        <begin position="456"/>
        <end position="489"/>
    </location>
</feature>
<evidence type="ECO:0000256" key="2">
    <source>
        <dbReference type="SAM" id="Phobius"/>
    </source>
</evidence>
<dbReference type="Pfam" id="PF12895">
    <property type="entry name" value="ANAPC3"/>
    <property type="match status" value="1"/>
</dbReference>
<feature type="repeat" description="TPR" evidence="1">
    <location>
        <begin position="524"/>
        <end position="557"/>
    </location>
</feature>
<dbReference type="SUPFAM" id="SSF81901">
    <property type="entry name" value="HCP-like"/>
    <property type="match status" value="1"/>
</dbReference>